<feature type="non-terminal residue" evidence="2">
    <location>
        <position position="42"/>
    </location>
</feature>
<organism evidence="2">
    <name type="scientific">marine sediment metagenome</name>
    <dbReference type="NCBI Taxonomy" id="412755"/>
    <lineage>
        <taxon>unclassified sequences</taxon>
        <taxon>metagenomes</taxon>
        <taxon>ecological metagenomes</taxon>
    </lineage>
</organism>
<dbReference type="AlphaFoldDB" id="X1H4X0"/>
<dbReference type="PROSITE" id="PS51379">
    <property type="entry name" value="4FE4S_FER_2"/>
    <property type="match status" value="1"/>
</dbReference>
<proteinExistence type="predicted"/>
<dbReference type="InterPro" id="IPR017900">
    <property type="entry name" value="4Fe4S_Fe_S_CS"/>
</dbReference>
<dbReference type="PROSITE" id="PS00198">
    <property type="entry name" value="4FE4S_FER_1"/>
    <property type="match status" value="1"/>
</dbReference>
<dbReference type="Gene3D" id="3.30.70.20">
    <property type="match status" value="1"/>
</dbReference>
<gene>
    <name evidence="2" type="ORF">S03H2_33527</name>
</gene>
<comment type="caution">
    <text evidence="2">The sequence shown here is derived from an EMBL/GenBank/DDBJ whole genome shotgun (WGS) entry which is preliminary data.</text>
</comment>
<sequence length="42" mass="4586">MVHVIDQDKCTKCGACLDVCPTRFNAVVKVSREKVTVPGKPI</sequence>
<dbReference type="Pfam" id="PF00037">
    <property type="entry name" value="Fer4"/>
    <property type="match status" value="1"/>
</dbReference>
<evidence type="ECO:0000313" key="2">
    <source>
        <dbReference type="EMBL" id="GAH48899.1"/>
    </source>
</evidence>
<dbReference type="SUPFAM" id="SSF54862">
    <property type="entry name" value="4Fe-4S ferredoxins"/>
    <property type="match status" value="1"/>
</dbReference>
<name>X1H4X0_9ZZZZ</name>
<protein>
    <recommendedName>
        <fullName evidence="1">4Fe-4S ferredoxin-type domain-containing protein</fullName>
    </recommendedName>
</protein>
<feature type="domain" description="4Fe-4S ferredoxin-type" evidence="1">
    <location>
        <begin position="1"/>
        <end position="33"/>
    </location>
</feature>
<evidence type="ECO:0000259" key="1">
    <source>
        <dbReference type="PROSITE" id="PS51379"/>
    </source>
</evidence>
<reference evidence="2" key="1">
    <citation type="journal article" date="2014" name="Front. Microbiol.">
        <title>High frequency of phylogenetically diverse reductive dehalogenase-homologous genes in deep subseafloor sedimentary metagenomes.</title>
        <authorList>
            <person name="Kawai M."/>
            <person name="Futagami T."/>
            <person name="Toyoda A."/>
            <person name="Takaki Y."/>
            <person name="Nishi S."/>
            <person name="Hori S."/>
            <person name="Arai W."/>
            <person name="Tsubouchi T."/>
            <person name="Morono Y."/>
            <person name="Uchiyama I."/>
            <person name="Ito T."/>
            <person name="Fujiyama A."/>
            <person name="Inagaki F."/>
            <person name="Takami H."/>
        </authorList>
    </citation>
    <scope>NUCLEOTIDE SEQUENCE</scope>
    <source>
        <strain evidence="2">Expedition CK06-06</strain>
    </source>
</reference>
<dbReference type="EMBL" id="BARU01020408">
    <property type="protein sequence ID" value="GAH48899.1"/>
    <property type="molecule type" value="Genomic_DNA"/>
</dbReference>
<dbReference type="InterPro" id="IPR017896">
    <property type="entry name" value="4Fe4S_Fe-S-bd"/>
</dbReference>
<accession>X1H4X0</accession>